<keyword evidence="3" id="KW-1185">Reference proteome</keyword>
<evidence type="ECO:0000313" key="3">
    <source>
        <dbReference type="Proteomes" id="UP000584642"/>
    </source>
</evidence>
<gene>
    <name evidence="2" type="ORF">HND93_33425</name>
</gene>
<dbReference type="InterPro" id="IPR050194">
    <property type="entry name" value="Glycosyltransferase_grp1"/>
</dbReference>
<reference evidence="2 3" key="1">
    <citation type="submission" date="2020-05" db="EMBL/GenBank/DDBJ databases">
        <title>Azospirillum oleiclasticum sp. nov, a nitrogen-fixing and heavy crude oil-emulsifying bacterium isolated from the crude oil of Yumen Oilfield.</title>
        <authorList>
            <person name="Wu D."/>
            <person name="Cai M."/>
            <person name="Zhang X."/>
        </authorList>
    </citation>
    <scope>NUCLEOTIDE SEQUENCE [LARGE SCALE GENOMIC DNA]</scope>
    <source>
        <strain evidence="2 3">ROY-1-1-2</strain>
    </source>
</reference>
<dbReference type="PANTHER" id="PTHR45947:SF3">
    <property type="entry name" value="SULFOQUINOVOSYL TRANSFERASE SQD2"/>
    <property type="match status" value="1"/>
</dbReference>
<dbReference type="Proteomes" id="UP000584642">
    <property type="component" value="Unassembled WGS sequence"/>
</dbReference>
<sequence>MRIVVSTLSRFNHMDLARELQTRGALAAVFSGYPLFKLRDTGVDPAMIRSFPWLQAPYMALMRWPWFNAHMDDLWSSWVQRTLDAHVARNLPDCDLVVAQCRIGVATGAEARRRGIPHVCDRGSAHILVQDRLMREEYDRLGLRWPGTDARAIGRELEEYALADAITVPSGFVRDSFLEQGVPAEKLILAPYGVDLRIFRRSEPRAPEFRVLFVGQTGVRKGLHHLLQAFRMAGLPGARLVVVGVGPPVGRELLRRFPVEPMDLLGHLPLSGLVREMSRASVMVLPSIEEGLALVQAMAMACGCPVIASEHTGSRDLFTDGREGFILPVGDVEGIADRLRRLHADRDLLDAMSEAAVARTRAIAGWGAYAERLMDAYAHLIARKAGGAT</sequence>
<dbReference type="Gene3D" id="3.40.50.2000">
    <property type="entry name" value="Glycogen Phosphorylase B"/>
    <property type="match status" value="2"/>
</dbReference>
<dbReference type="InterPro" id="IPR028098">
    <property type="entry name" value="Glyco_trans_4-like_N"/>
</dbReference>
<proteinExistence type="predicted"/>
<feature type="domain" description="Glycosyltransferase subfamily 4-like N-terminal" evidence="1">
    <location>
        <begin position="15"/>
        <end position="196"/>
    </location>
</feature>
<dbReference type="SUPFAM" id="SSF53756">
    <property type="entry name" value="UDP-Glycosyltransferase/glycogen phosphorylase"/>
    <property type="match status" value="1"/>
</dbReference>
<dbReference type="Pfam" id="PF13439">
    <property type="entry name" value="Glyco_transf_4"/>
    <property type="match status" value="1"/>
</dbReference>
<evidence type="ECO:0000313" key="2">
    <source>
        <dbReference type="EMBL" id="NYZ24631.1"/>
    </source>
</evidence>
<protein>
    <submittedName>
        <fullName evidence="2">Glycosyltransferase family 4 protein</fullName>
    </submittedName>
</protein>
<dbReference type="CDD" id="cd03801">
    <property type="entry name" value="GT4_PimA-like"/>
    <property type="match status" value="1"/>
</dbReference>
<organism evidence="2 3">
    <name type="scientific">Azospirillum oleiclasticum</name>
    <dbReference type="NCBI Taxonomy" id="2735135"/>
    <lineage>
        <taxon>Bacteria</taxon>
        <taxon>Pseudomonadati</taxon>
        <taxon>Pseudomonadota</taxon>
        <taxon>Alphaproteobacteria</taxon>
        <taxon>Rhodospirillales</taxon>
        <taxon>Azospirillaceae</taxon>
        <taxon>Azospirillum</taxon>
    </lineage>
</organism>
<dbReference type="EMBL" id="JABFDB010000042">
    <property type="protein sequence ID" value="NYZ24631.1"/>
    <property type="molecule type" value="Genomic_DNA"/>
</dbReference>
<accession>A0ABX2TK64</accession>
<name>A0ABX2TK64_9PROT</name>
<dbReference type="PANTHER" id="PTHR45947">
    <property type="entry name" value="SULFOQUINOVOSYL TRANSFERASE SQD2"/>
    <property type="match status" value="1"/>
</dbReference>
<comment type="caution">
    <text evidence="2">The sequence shown here is derived from an EMBL/GenBank/DDBJ whole genome shotgun (WGS) entry which is preliminary data.</text>
</comment>
<dbReference type="RefSeq" id="WP_180286409.1">
    <property type="nucleotide sequence ID" value="NZ_JABFDB010000042.1"/>
</dbReference>
<dbReference type="Pfam" id="PF13692">
    <property type="entry name" value="Glyco_trans_1_4"/>
    <property type="match status" value="1"/>
</dbReference>
<evidence type="ECO:0000259" key="1">
    <source>
        <dbReference type="Pfam" id="PF13439"/>
    </source>
</evidence>